<reference evidence="5 6" key="3">
    <citation type="submission" date="2017-09" db="EMBL/GenBank/DDBJ databases">
        <title>Tripartite evolution among Lactobacillus johnsonii, Lactobacillus taiwanensis, Lactobacillus reuteri and their rodent host.</title>
        <authorList>
            <person name="Wang T."/>
            <person name="Knowles S."/>
            <person name="Cheng C."/>
        </authorList>
    </citation>
    <scope>NUCLEOTIDE SEQUENCE [LARGE SCALE GENOMIC DNA]</scope>
    <source>
        <strain evidence="4 5">609q</strain>
        <strain evidence="3 6">609u</strain>
    </source>
</reference>
<dbReference type="InterPro" id="IPR029044">
    <property type="entry name" value="Nucleotide-diphossugar_trans"/>
</dbReference>
<feature type="transmembrane region" description="Helical" evidence="1">
    <location>
        <begin position="66"/>
        <end position="84"/>
    </location>
</feature>
<feature type="transmembrane region" description="Helical" evidence="1">
    <location>
        <begin position="115"/>
        <end position="132"/>
    </location>
</feature>
<comment type="caution">
    <text evidence="4">The sequence shown here is derived from an EMBL/GenBank/DDBJ whole genome shotgun (WGS) entry which is preliminary data.</text>
</comment>
<dbReference type="EMBL" id="NGNV01000005">
    <property type="protein sequence ID" value="OYR88783.1"/>
    <property type="molecule type" value="Genomic_DNA"/>
</dbReference>
<evidence type="ECO:0000259" key="2">
    <source>
        <dbReference type="Pfam" id="PF00535"/>
    </source>
</evidence>
<sequence length="664" mass="76228">MENYHKSNILAILVGFLPLIYEISSNIWNGDNGFFIISAAYGLILLLFALSIDLEDLDQWFAEKALSYMSVFLALILILNKLDILPLAEIGALYQLAIIAYMGILYFLDRHFNTKNIVLLLLNLNVLANLSLKGATLLILIISVLAFVFYLIRVAITFSEQLRPVLLCVYLIVLLISLVWYVPELPDFILKNLSRNIAAVLLLLEVIGAILYLKVRRRLSINSHLLVGIIIFGLVNEISLIVAESNVINTSYLVLIFILALCIVNVFGNIELDRKQRKISVLIPAHNSANTIVEALESIKNQTYRKWEIILINDASTDETEEIVKRYLENNKLTLEYVRQKEHNYFKAIRHGLKYANGEIIFVLDADKILFNQNVFYRAVSTLFGEKCDGMFVGIRAMYQRLKDGKFHLIRPYYRNEASLVKTALGFGTNIYANYAFWRREVFETSVYENYLINGMPAWYNAKRNLGLRVVNGNFVGLRYRIFKKENLIGESFSANNSKRLLKLSTELRTLHHIVSRIKIPAYSTQTAVYSAINKLHIASLCPIIFKCGQTSLKEVTPLIAEDIKNLKLDNLYLKTIIDFGSNFSPQKSEKITIPKGTKIYYGTEIEEFDRRLATGTLDQFYYYLMKIIGCGTTIYEIRRADKEKLERILEFFTIKDYVKIISK</sequence>
<dbReference type="RefSeq" id="WP_094495767.1">
    <property type="nucleotide sequence ID" value="NZ_NGNV01000005.1"/>
</dbReference>
<dbReference type="InterPro" id="IPR001173">
    <property type="entry name" value="Glyco_trans_2-like"/>
</dbReference>
<feature type="transmembrane region" description="Helical" evidence="1">
    <location>
        <begin position="165"/>
        <end position="183"/>
    </location>
</feature>
<keyword evidence="1" id="KW-1133">Transmembrane helix</keyword>
<feature type="transmembrane region" description="Helical" evidence="1">
    <location>
        <begin position="9"/>
        <end position="28"/>
    </location>
</feature>
<evidence type="ECO:0000313" key="3">
    <source>
        <dbReference type="EMBL" id="OYR88783.1"/>
    </source>
</evidence>
<feature type="transmembrane region" description="Helical" evidence="1">
    <location>
        <begin position="34"/>
        <end position="54"/>
    </location>
</feature>
<keyword evidence="1" id="KW-0472">Membrane</keyword>
<proteinExistence type="predicted"/>
<dbReference type="CDD" id="cd00761">
    <property type="entry name" value="Glyco_tranf_GTA_type"/>
    <property type="match status" value="1"/>
</dbReference>
<feature type="domain" description="Glycosyltransferase 2-like" evidence="2">
    <location>
        <begin position="280"/>
        <end position="410"/>
    </location>
</feature>
<dbReference type="Gene3D" id="3.90.550.10">
    <property type="entry name" value="Spore Coat Polysaccharide Biosynthesis Protein SpsA, Chain A"/>
    <property type="match status" value="1"/>
</dbReference>
<dbReference type="PANTHER" id="PTHR43685:SF2">
    <property type="entry name" value="GLYCOSYLTRANSFERASE 2-LIKE DOMAIN-CONTAINING PROTEIN"/>
    <property type="match status" value="1"/>
</dbReference>
<name>A0A256LJP1_9LACO</name>
<evidence type="ECO:0000313" key="5">
    <source>
        <dbReference type="Proteomes" id="UP000215828"/>
    </source>
</evidence>
<dbReference type="Proteomes" id="UP000215828">
    <property type="component" value="Unassembled WGS sequence"/>
</dbReference>
<dbReference type="PANTHER" id="PTHR43685">
    <property type="entry name" value="GLYCOSYLTRANSFERASE"/>
    <property type="match status" value="1"/>
</dbReference>
<feature type="transmembrane region" description="Helical" evidence="1">
    <location>
        <begin position="195"/>
        <end position="213"/>
    </location>
</feature>
<organism evidence="4 5">
    <name type="scientific">Lactobacillus taiwanensis</name>
    <dbReference type="NCBI Taxonomy" id="508451"/>
    <lineage>
        <taxon>Bacteria</taxon>
        <taxon>Bacillati</taxon>
        <taxon>Bacillota</taxon>
        <taxon>Bacilli</taxon>
        <taxon>Lactobacillales</taxon>
        <taxon>Lactobacillaceae</taxon>
        <taxon>Lactobacillus</taxon>
    </lineage>
</organism>
<feature type="transmembrane region" description="Helical" evidence="1">
    <location>
        <begin position="90"/>
        <end position="108"/>
    </location>
</feature>
<dbReference type="Proteomes" id="UP000216316">
    <property type="component" value="Unassembled WGS sequence"/>
</dbReference>
<feature type="transmembrane region" description="Helical" evidence="1">
    <location>
        <begin position="249"/>
        <end position="268"/>
    </location>
</feature>
<dbReference type="EMBL" id="NGNX01000007">
    <property type="protein sequence ID" value="OYR92807.1"/>
    <property type="molecule type" value="Genomic_DNA"/>
</dbReference>
<gene>
    <name evidence="3" type="ORF">CBF53_01815</name>
    <name evidence="4" type="ORF">CBF70_02640</name>
</gene>
<keyword evidence="1" id="KW-0812">Transmembrane</keyword>
<dbReference type="Pfam" id="PF00535">
    <property type="entry name" value="Glycos_transf_2"/>
    <property type="match status" value="1"/>
</dbReference>
<evidence type="ECO:0000313" key="4">
    <source>
        <dbReference type="EMBL" id="OYR92807.1"/>
    </source>
</evidence>
<reference evidence="4 5" key="1">
    <citation type="submission" date="2017-04" db="EMBL/GenBank/DDBJ databases">
        <authorList>
            <person name="Afonso C.L."/>
            <person name="Miller P.J."/>
            <person name="Scott M.A."/>
            <person name="Spackman E."/>
            <person name="Goraichik I."/>
            <person name="Dimitrov K.M."/>
            <person name="Suarez D.L."/>
            <person name="Swayne D.E."/>
        </authorList>
    </citation>
    <scope>NUCLEOTIDE SEQUENCE [LARGE SCALE GENOMIC DNA]</scope>
    <source>
        <strain evidence="4 5">609q</strain>
    </source>
</reference>
<dbReference type="InterPro" id="IPR050834">
    <property type="entry name" value="Glycosyltransf_2"/>
</dbReference>
<evidence type="ECO:0000313" key="6">
    <source>
        <dbReference type="Proteomes" id="UP000216316"/>
    </source>
</evidence>
<protein>
    <submittedName>
        <fullName evidence="4">Glycosyltransferase</fullName>
    </submittedName>
</protein>
<accession>A0A256LJP1</accession>
<feature type="transmembrane region" description="Helical" evidence="1">
    <location>
        <begin position="138"/>
        <end position="158"/>
    </location>
</feature>
<dbReference type="GO" id="GO:0016740">
    <property type="term" value="F:transferase activity"/>
    <property type="evidence" value="ECO:0007669"/>
    <property type="project" value="UniProtKB-KW"/>
</dbReference>
<feature type="transmembrane region" description="Helical" evidence="1">
    <location>
        <begin position="225"/>
        <end position="243"/>
    </location>
</feature>
<evidence type="ECO:0000256" key="1">
    <source>
        <dbReference type="SAM" id="Phobius"/>
    </source>
</evidence>
<keyword evidence="6" id="KW-1185">Reference proteome</keyword>
<dbReference type="SUPFAM" id="SSF53448">
    <property type="entry name" value="Nucleotide-diphospho-sugar transferases"/>
    <property type="match status" value="1"/>
</dbReference>
<keyword evidence="4" id="KW-0808">Transferase</keyword>
<dbReference type="AlphaFoldDB" id="A0A256LJP1"/>
<reference evidence="3" key="2">
    <citation type="submission" date="2017-05" db="EMBL/GenBank/DDBJ databases">
        <authorList>
            <person name="Lin X.B."/>
            <person name="Stothard P."/>
            <person name="Tasseva G."/>
            <person name="Walter J."/>
        </authorList>
    </citation>
    <scope>NUCLEOTIDE SEQUENCE</scope>
    <source>
        <strain evidence="3">609u</strain>
    </source>
</reference>